<proteinExistence type="predicted"/>
<keyword evidence="3" id="KW-1185">Reference proteome</keyword>
<evidence type="ECO:0000313" key="2">
    <source>
        <dbReference type="EMBL" id="PGH18449.1"/>
    </source>
</evidence>
<sequence length="93" mass="10049">MPPQTSKFTELLDPDIVKQHTPSDADVRLEDILAAEATVAATTTSRATTVARRSSTSTSSSFSSSSSSGKDSLGSRFKSWLDEAVVKWRIEVE</sequence>
<name>A0A2B7YBI2_9EURO</name>
<reference evidence="2 3" key="1">
    <citation type="submission" date="2017-10" db="EMBL/GenBank/DDBJ databases">
        <title>Comparative genomics in systemic dimorphic fungi from Ajellomycetaceae.</title>
        <authorList>
            <person name="Munoz J.F."/>
            <person name="Mcewen J.G."/>
            <person name="Clay O.K."/>
            <person name="Cuomo C.A."/>
        </authorList>
    </citation>
    <scope>NUCLEOTIDE SEQUENCE [LARGE SCALE GENOMIC DNA]</scope>
    <source>
        <strain evidence="2 3">UAMH5409</strain>
    </source>
</reference>
<feature type="region of interest" description="Disordered" evidence="1">
    <location>
        <begin position="42"/>
        <end position="74"/>
    </location>
</feature>
<comment type="caution">
    <text evidence="2">The sequence shown here is derived from an EMBL/GenBank/DDBJ whole genome shotgun (WGS) entry which is preliminary data.</text>
</comment>
<gene>
    <name evidence="2" type="ORF">AJ79_00519</name>
</gene>
<dbReference type="AlphaFoldDB" id="A0A2B7YBI2"/>
<dbReference type="Proteomes" id="UP000223968">
    <property type="component" value="Unassembled WGS sequence"/>
</dbReference>
<protein>
    <submittedName>
        <fullName evidence="2">Uncharacterized protein</fullName>
    </submittedName>
</protein>
<evidence type="ECO:0000256" key="1">
    <source>
        <dbReference type="SAM" id="MobiDB-lite"/>
    </source>
</evidence>
<organism evidence="2 3">
    <name type="scientific">Helicocarpus griseus UAMH5409</name>
    <dbReference type="NCBI Taxonomy" id="1447875"/>
    <lineage>
        <taxon>Eukaryota</taxon>
        <taxon>Fungi</taxon>
        <taxon>Dikarya</taxon>
        <taxon>Ascomycota</taxon>
        <taxon>Pezizomycotina</taxon>
        <taxon>Eurotiomycetes</taxon>
        <taxon>Eurotiomycetidae</taxon>
        <taxon>Onygenales</taxon>
        <taxon>Ajellomycetaceae</taxon>
        <taxon>Helicocarpus</taxon>
    </lineage>
</organism>
<dbReference type="OrthoDB" id="4188892at2759"/>
<feature type="compositionally biased region" description="Low complexity" evidence="1">
    <location>
        <begin position="42"/>
        <end position="68"/>
    </location>
</feature>
<evidence type="ECO:0000313" key="3">
    <source>
        <dbReference type="Proteomes" id="UP000223968"/>
    </source>
</evidence>
<accession>A0A2B7YBI2</accession>
<dbReference type="EMBL" id="PDNB01000004">
    <property type="protein sequence ID" value="PGH18449.1"/>
    <property type="molecule type" value="Genomic_DNA"/>
</dbReference>